<gene>
    <name evidence="8" type="ORF">M422DRAFT_273415</name>
</gene>
<feature type="compositionally biased region" description="Acidic residues" evidence="7">
    <location>
        <begin position="226"/>
        <end position="240"/>
    </location>
</feature>
<comment type="subcellular location">
    <subcellularLocation>
        <location evidence="1">Nucleus</location>
        <location evidence="1">Nucleolus</location>
    </subcellularLocation>
</comment>
<evidence type="ECO:0000256" key="1">
    <source>
        <dbReference type="ARBA" id="ARBA00004604"/>
    </source>
</evidence>
<evidence type="ECO:0000313" key="9">
    <source>
        <dbReference type="Proteomes" id="UP000054279"/>
    </source>
</evidence>
<feature type="region of interest" description="Disordered" evidence="7">
    <location>
        <begin position="168"/>
        <end position="362"/>
    </location>
</feature>
<accession>A0A0C9U968</accession>
<dbReference type="PANTHER" id="PTHR17039">
    <property type="entry name" value="U3 SMALL NUCLEOLAR RIBONUCLEOPROTEIN PROTEIN MPP10"/>
    <property type="match status" value="1"/>
</dbReference>
<feature type="compositionally biased region" description="Basic residues" evidence="7">
    <location>
        <begin position="250"/>
        <end position="259"/>
    </location>
</feature>
<evidence type="ECO:0000256" key="6">
    <source>
        <dbReference type="ARBA" id="ARBA00029455"/>
    </source>
</evidence>
<keyword evidence="2" id="KW-0690">Ribosome biogenesis</keyword>
<feature type="compositionally biased region" description="Acidic residues" evidence="7">
    <location>
        <begin position="295"/>
        <end position="325"/>
    </location>
</feature>
<keyword evidence="4" id="KW-0539">Nucleus</keyword>
<dbReference type="OrthoDB" id="445326at2759"/>
<dbReference type="Pfam" id="PF04006">
    <property type="entry name" value="Mpp10"/>
    <property type="match status" value="1"/>
</dbReference>
<feature type="compositionally biased region" description="Basic and acidic residues" evidence="7">
    <location>
        <begin position="332"/>
        <end position="347"/>
    </location>
</feature>
<dbReference type="GO" id="GO:0005732">
    <property type="term" value="C:sno(s)RNA-containing ribonucleoprotein complex"/>
    <property type="evidence" value="ECO:0007669"/>
    <property type="project" value="InterPro"/>
</dbReference>
<keyword evidence="9" id="KW-1185">Reference proteome</keyword>
<comment type="similarity">
    <text evidence="6">Belongs to the MPP10 family.</text>
</comment>
<proteinExistence type="inferred from homology"/>
<keyword evidence="5" id="KW-0687">Ribonucleoprotein</keyword>
<organism evidence="8 9">
    <name type="scientific">Sphaerobolus stellatus (strain SS14)</name>
    <dbReference type="NCBI Taxonomy" id="990650"/>
    <lineage>
        <taxon>Eukaryota</taxon>
        <taxon>Fungi</taxon>
        <taxon>Dikarya</taxon>
        <taxon>Basidiomycota</taxon>
        <taxon>Agaricomycotina</taxon>
        <taxon>Agaricomycetes</taxon>
        <taxon>Phallomycetidae</taxon>
        <taxon>Geastrales</taxon>
        <taxon>Sphaerobolaceae</taxon>
        <taxon>Sphaerobolus</taxon>
    </lineage>
</organism>
<evidence type="ECO:0000256" key="3">
    <source>
        <dbReference type="ARBA" id="ARBA00022552"/>
    </source>
</evidence>
<dbReference type="GO" id="GO:0032040">
    <property type="term" value="C:small-subunit processome"/>
    <property type="evidence" value="ECO:0007669"/>
    <property type="project" value="TreeGrafter"/>
</dbReference>
<evidence type="ECO:0000256" key="2">
    <source>
        <dbReference type="ARBA" id="ARBA00022517"/>
    </source>
</evidence>
<dbReference type="GO" id="GO:0006364">
    <property type="term" value="P:rRNA processing"/>
    <property type="evidence" value="ECO:0007669"/>
    <property type="project" value="UniProtKB-KW"/>
</dbReference>
<dbReference type="InterPro" id="IPR012173">
    <property type="entry name" value="Mpp10"/>
</dbReference>
<name>A0A0C9U968_SPHS4</name>
<dbReference type="GO" id="GO:0034457">
    <property type="term" value="C:Mpp10 complex"/>
    <property type="evidence" value="ECO:0007669"/>
    <property type="project" value="InterPro"/>
</dbReference>
<dbReference type="Proteomes" id="UP000054279">
    <property type="component" value="Unassembled WGS sequence"/>
</dbReference>
<protein>
    <submittedName>
        <fullName evidence="8">Uncharacterized protein</fullName>
    </submittedName>
</protein>
<dbReference type="EMBL" id="KN837406">
    <property type="protein sequence ID" value="KIJ25602.1"/>
    <property type="molecule type" value="Genomic_DNA"/>
</dbReference>
<feature type="compositionally biased region" description="Acidic residues" evidence="7">
    <location>
        <begin position="168"/>
        <end position="211"/>
    </location>
</feature>
<dbReference type="PANTHER" id="PTHR17039:SF0">
    <property type="entry name" value="U3 SMALL NUCLEOLAR RIBONUCLEOPROTEIN PROTEIN MPP10"/>
    <property type="match status" value="1"/>
</dbReference>
<evidence type="ECO:0000256" key="7">
    <source>
        <dbReference type="SAM" id="MobiDB-lite"/>
    </source>
</evidence>
<keyword evidence="3" id="KW-0698">rRNA processing</keyword>
<sequence length="362" mass="40642">MAAIDDDNTISLPPVLGKVSELVDVRPESFMLGDEEIRVASLQAAKYVFDLSLQSEQKARPSIADLLRSIEPATGRQTRSQIRAAENGSKKEDVVIEKTDEQIWKPTPLEGLLLDGMDDDQVWAQMELRTGPLCDILRKVVIEQEIEDEEGEGMDDGEELDMEDMEGMEGLVDDEEFDSDEEYYDEEGMDEDDDDDEEDDEEDEEDEEDDGSSTLGEDVMTLRDPSDEEPSDKEDNEDAMDLDRPIRPLSKNKKGKQRAGGHPVLDDGFFSLAEFNAETEEAESKGVSRGRLSKDEDDEDDEDLDDVDIFAPVEDEEPFEEEDLEGGFLRTSFEEGRGTFSEIEREGVVTPSEEASNPRAVQ</sequence>
<evidence type="ECO:0000256" key="5">
    <source>
        <dbReference type="ARBA" id="ARBA00023274"/>
    </source>
</evidence>
<evidence type="ECO:0000313" key="8">
    <source>
        <dbReference type="EMBL" id="KIJ25602.1"/>
    </source>
</evidence>
<dbReference type="AlphaFoldDB" id="A0A0C9U968"/>
<dbReference type="HOGENOM" id="CLU_765412_0_0_1"/>
<reference evidence="8 9" key="1">
    <citation type="submission" date="2014-06" db="EMBL/GenBank/DDBJ databases">
        <title>Evolutionary Origins and Diversification of the Mycorrhizal Mutualists.</title>
        <authorList>
            <consortium name="DOE Joint Genome Institute"/>
            <consortium name="Mycorrhizal Genomics Consortium"/>
            <person name="Kohler A."/>
            <person name="Kuo A."/>
            <person name="Nagy L.G."/>
            <person name="Floudas D."/>
            <person name="Copeland A."/>
            <person name="Barry K.W."/>
            <person name="Cichocki N."/>
            <person name="Veneault-Fourrey C."/>
            <person name="LaButti K."/>
            <person name="Lindquist E.A."/>
            <person name="Lipzen A."/>
            <person name="Lundell T."/>
            <person name="Morin E."/>
            <person name="Murat C."/>
            <person name="Riley R."/>
            <person name="Ohm R."/>
            <person name="Sun H."/>
            <person name="Tunlid A."/>
            <person name="Henrissat B."/>
            <person name="Grigoriev I.V."/>
            <person name="Hibbett D.S."/>
            <person name="Martin F."/>
        </authorList>
    </citation>
    <scope>NUCLEOTIDE SEQUENCE [LARGE SCALE GENOMIC DNA]</scope>
    <source>
        <strain evidence="8 9">SS14</strain>
    </source>
</reference>
<evidence type="ECO:0000256" key="4">
    <source>
        <dbReference type="ARBA" id="ARBA00023242"/>
    </source>
</evidence>